<dbReference type="VEuPathDB" id="FungiDB:M_BR32_EuGene_00120811"/>
<gene>
    <name evidence="2" type="ORF">PoMZ_03078</name>
</gene>
<evidence type="ECO:0000313" key="2">
    <source>
        <dbReference type="EMBL" id="QBZ58137.1"/>
    </source>
</evidence>
<evidence type="ECO:0000256" key="1">
    <source>
        <dbReference type="SAM" id="SignalP"/>
    </source>
</evidence>
<dbReference type="EMBL" id="CP034206">
    <property type="protein sequence ID" value="QBZ58137.1"/>
    <property type="molecule type" value="Genomic_DNA"/>
</dbReference>
<feature type="signal peptide" evidence="1">
    <location>
        <begin position="1"/>
        <end position="22"/>
    </location>
</feature>
<feature type="chain" id="PRO_5021002200" evidence="1">
    <location>
        <begin position="23"/>
        <end position="93"/>
    </location>
</feature>
<sequence length="93" mass="10492">MQLNNLFFAITGAVALLPTAYAGKESYKVKKICHYSIQKLHGTTWYQVGTGQADAGKDTHIEGTKVFFSNQCLPQWNNRRLYIKLDSEEVVPV</sequence>
<dbReference type="Proteomes" id="UP000294847">
    <property type="component" value="Chromosome 3"/>
</dbReference>
<evidence type="ECO:0000313" key="3">
    <source>
        <dbReference type="Proteomes" id="UP000294847"/>
    </source>
</evidence>
<proteinExistence type="predicted"/>
<reference evidence="2 3" key="1">
    <citation type="journal article" date="2019" name="Mol. Biol. Evol.">
        <title>Blast fungal genomes show frequent chromosomal changes, gene gains and losses, and effector gene turnover.</title>
        <authorList>
            <person name="Gomez Luciano L.B."/>
            <person name="Jason Tsai I."/>
            <person name="Chuma I."/>
            <person name="Tosa Y."/>
            <person name="Chen Y.H."/>
            <person name="Li J.Y."/>
            <person name="Li M.Y."/>
            <person name="Jade Lu M.Y."/>
            <person name="Nakayashiki H."/>
            <person name="Li W.H."/>
        </authorList>
    </citation>
    <scope>NUCLEOTIDE SEQUENCE [LARGE SCALE GENOMIC DNA]</scope>
    <source>
        <strain evidence="2">MZ5-1-6</strain>
    </source>
</reference>
<organism evidence="2 3">
    <name type="scientific">Pyricularia oryzae</name>
    <name type="common">Rice blast fungus</name>
    <name type="synonym">Magnaporthe oryzae</name>
    <dbReference type="NCBI Taxonomy" id="318829"/>
    <lineage>
        <taxon>Eukaryota</taxon>
        <taxon>Fungi</taxon>
        <taxon>Dikarya</taxon>
        <taxon>Ascomycota</taxon>
        <taxon>Pezizomycotina</taxon>
        <taxon>Sordariomycetes</taxon>
        <taxon>Sordariomycetidae</taxon>
        <taxon>Magnaporthales</taxon>
        <taxon>Pyriculariaceae</taxon>
        <taxon>Pyricularia</taxon>
    </lineage>
</organism>
<dbReference type="AlphaFoldDB" id="A0A4P7N6C4"/>
<name>A0A4P7N6C4_PYROR</name>
<accession>A0A4P7N6C4</accession>
<protein>
    <submittedName>
        <fullName evidence="2">Uncharacterized protein</fullName>
    </submittedName>
</protein>
<keyword evidence="1" id="KW-0732">Signal</keyword>